<reference evidence="8" key="1">
    <citation type="journal article" date="2021" name="BMC Genomics">
        <title>Genome-wide analysis of ATP-binding cassette transporter provides insight to genes related to bioactive metabolite transportation in Salvia miltiorrhiza.</title>
        <authorList>
            <person name="Yan L."/>
            <person name="Zhang J."/>
            <person name="Chen H."/>
            <person name="Luo H."/>
        </authorList>
    </citation>
    <scope>NUCLEOTIDE SEQUENCE</scope>
</reference>
<evidence type="ECO:0000256" key="6">
    <source>
        <dbReference type="SAM" id="Phobius"/>
    </source>
</evidence>
<feature type="transmembrane region" description="Helical" evidence="6">
    <location>
        <begin position="471"/>
        <end position="495"/>
    </location>
</feature>
<proteinExistence type="evidence at transcript level"/>
<keyword evidence="3 6" id="KW-0812">Transmembrane</keyword>
<sequence length="626" mass="67450">MPAENFKSHSSAPITLKFVDVSFKIKLHESKTAGAPPSSDVENPAAKERTILNGITGTAAPGKILAILGPSGSGKSTLLNAIAGRLRGGGLAGKILYNNRKLTKSVQKITGFVAQDDVLIPHLTVRETLIFCSLLRLPASLPKSEKIAAVDSVIGELNLWKCAETVVGDSVARGISGGERRRVSIAHEMVVEPSLLILDEPTSGLDATAAYGVAETLGGLAARGKTVVASVHQPSSRAYQVFDELLVMAEGRCIYFGGRCEAMSYFESVGFAPSFAMNPADFLLDLANGICHVGGASETEAPNVREVLTTSYNTLLAPKVKLSCLEASTTLAAETHNLSSKTDWFNQFIVLLQRNLKSKKHEFFDSLRISQVMVSSLLAGLLWWRSDYLDVQDRLGLMFFISIFWGVLPSFNAVFVFAQDRAILTKERSSGMYALSSYFLARITGELQGELVLPAVSLCITYWMAGLKAELSAFAATLVVVLGHVLVSQGVGLAVGAVVMDARRGSVVVTVVMLAFVLAGGYYVHNLPFCGYWLKYVSIIFYCYELLVYVQYGDGESISSLLGCSAPGLRPGLGFGPKPGRDLVTCRFIHQDIQGQISPATSVAMLLLMFVAYRVLAYVSLSRLRA</sequence>
<dbReference type="InterPro" id="IPR050352">
    <property type="entry name" value="ABCG_transporters"/>
</dbReference>
<feature type="domain" description="ABC transporter" evidence="7">
    <location>
        <begin position="16"/>
        <end position="275"/>
    </location>
</feature>
<keyword evidence="2" id="KW-0813">Transport</keyword>
<keyword evidence="5 6" id="KW-0472">Membrane</keyword>
<dbReference type="PROSITE" id="PS50893">
    <property type="entry name" value="ABC_TRANSPORTER_2"/>
    <property type="match status" value="1"/>
</dbReference>
<protein>
    <submittedName>
        <fullName evidence="8">ABC transporter</fullName>
    </submittedName>
</protein>
<dbReference type="InterPro" id="IPR003593">
    <property type="entry name" value="AAA+_ATPase"/>
</dbReference>
<comment type="subcellular location">
    <subcellularLocation>
        <location evidence="1">Membrane</location>
        <topology evidence="1">Multi-pass membrane protein</topology>
    </subcellularLocation>
</comment>
<evidence type="ECO:0000256" key="2">
    <source>
        <dbReference type="ARBA" id="ARBA00022448"/>
    </source>
</evidence>
<feature type="transmembrane region" description="Helical" evidence="6">
    <location>
        <begin position="531"/>
        <end position="550"/>
    </location>
</feature>
<dbReference type="GO" id="GO:0016887">
    <property type="term" value="F:ATP hydrolysis activity"/>
    <property type="evidence" value="ECO:0007669"/>
    <property type="project" value="InterPro"/>
</dbReference>
<dbReference type="SMART" id="SM00382">
    <property type="entry name" value="AAA"/>
    <property type="match status" value="1"/>
</dbReference>
<dbReference type="EMBL" id="MW890211">
    <property type="protein sequence ID" value="QVT92333.1"/>
    <property type="molecule type" value="mRNA"/>
</dbReference>
<dbReference type="Pfam" id="PF00005">
    <property type="entry name" value="ABC_tran"/>
    <property type="match status" value="1"/>
</dbReference>
<evidence type="ECO:0000313" key="8">
    <source>
        <dbReference type="EMBL" id="QVT92333.1"/>
    </source>
</evidence>
<dbReference type="PANTHER" id="PTHR48041">
    <property type="entry name" value="ABC TRANSPORTER G FAMILY MEMBER 28"/>
    <property type="match status" value="1"/>
</dbReference>
<evidence type="ECO:0000256" key="5">
    <source>
        <dbReference type="ARBA" id="ARBA00023136"/>
    </source>
</evidence>
<evidence type="ECO:0000256" key="4">
    <source>
        <dbReference type="ARBA" id="ARBA00022989"/>
    </source>
</evidence>
<dbReference type="Pfam" id="PF01061">
    <property type="entry name" value="ABC2_membrane"/>
    <property type="match status" value="1"/>
</dbReference>
<evidence type="ECO:0000256" key="3">
    <source>
        <dbReference type="ARBA" id="ARBA00022692"/>
    </source>
</evidence>
<dbReference type="GO" id="GO:0005886">
    <property type="term" value="C:plasma membrane"/>
    <property type="evidence" value="ECO:0007669"/>
    <property type="project" value="TreeGrafter"/>
</dbReference>
<keyword evidence="4 6" id="KW-1133">Transmembrane helix</keyword>
<dbReference type="AlphaFoldDB" id="A0A8E6YGN3"/>
<dbReference type="InterPro" id="IPR003439">
    <property type="entry name" value="ABC_transporter-like_ATP-bd"/>
</dbReference>
<organism evidence="8">
    <name type="scientific">Salvia miltiorrhiza</name>
    <name type="common">Chinese sage</name>
    <dbReference type="NCBI Taxonomy" id="226208"/>
    <lineage>
        <taxon>Eukaryota</taxon>
        <taxon>Viridiplantae</taxon>
        <taxon>Streptophyta</taxon>
        <taxon>Embryophyta</taxon>
        <taxon>Tracheophyta</taxon>
        <taxon>Spermatophyta</taxon>
        <taxon>Magnoliopsida</taxon>
        <taxon>eudicotyledons</taxon>
        <taxon>Gunneridae</taxon>
        <taxon>Pentapetalae</taxon>
        <taxon>asterids</taxon>
        <taxon>lamiids</taxon>
        <taxon>Lamiales</taxon>
        <taxon>Lamiaceae</taxon>
        <taxon>Nepetoideae</taxon>
        <taxon>Mentheae</taxon>
        <taxon>Salviinae</taxon>
        <taxon>Salvia</taxon>
        <taxon>Salvia incertae sedis</taxon>
    </lineage>
</organism>
<feature type="transmembrane region" description="Helical" evidence="6">
    <location>
        <begin position="603"/>
        <end position="621"/>
    </location>
</feature>
<accession>A0A8E6YGN3</accession>
<dbReference type="GO" id="GO:0005524">
    <property type="term" value="F:ATP binding"/>
    <property type="evidence" value="ECO:0007669"/>
    <property type="project" value="InterPro"/>
</dbReference>
<feature type="transmembrane region" description="Helical" evidence="6">
    <location>
        <begin position="396"/>
        <end position="418"/>
    </location>
</feature>
<feature type="transmembrane region" description="Helical" evidence="6">
    <location>
        <begin position="507"/>
        <end position="525"/>
    </location>
</feature>
<dbReference type="GO" id="GO:0140359">
    <property type="term" value="F:ABC-type transporter activity"/>
    <property type="evidence" value="ECO:0007669"/>
    <property type="project" value="InterPro"/>
</dbReference>
<dbReference type="PANTHER" id="PTHR48041:SF56">
    <property type="entry name" value="ABC TRANSPORTER G FAMILY MEMBER 25"/>
    <property type="match status" value="1"/>
</dbReference>
<gene>
    <name evidence="8" type="primary">ABCG12</name>
</gene>
<dbReference type="InterPro" id="IPR013525">
    <property type="entry name" value="ABC2_TM"/>
</dbReference>
<name>A0A8E6YGN3_SALMI</name>
<evidence type="ECO:0000256" key="1">
    <source>
        <dbReference type="ARBA" id="ARBA00004141"/>
    </source>
</evidence>
<evidence type="ECO:0000259" key="7">
    <source>
        <dbReference type="PROSITE" id="PS50893"/>
    </source>
</evidence>